<name>A0A928ZY05_LEPEC</name>
<dbReference type="EMBL" id="JADEXP010000282">
    <property type="protein sequence ID" value="MBE9069508.1"/>
    <property type="molecule type" value="Genomic_DNA"/>
</dbReference>
<evidence type="ECO:0000313" key="3">
    <source>
        <dbReference type="EMBL" id="MBE9069508.1"/>
    </source>
</evidence>
<feature type="region of interest" description="Disordered" evidence="1">
    <location>
        <begin position="152"/>
        <end position="179"/>
    </location>
</feature>
<comment type="caution">
    <text evidence="3">The sequence shown here is derived from an EMBL/GenBank/DDBJ whole genome shotgun (WGS) entry which is preliminary data.</text>
</comment>
<keyword evidence="2" id="KW-1133">Transmembrane helix</keyword>
<gene>
    <name evidence="3" type="ORF">IQ260_22945</name>
</gene>
<feature type="compositionally biased region" description="Basic residues" evidence="1">
    <location>
        <begin position="157"/>
        <end position="167"/>
    </location>
</feature>
<feature type="transmembrane region" description="Helical" evidence="2">
    <location>
        <begin position="105"/>
        <end position="123"/>
    </location>
</feature>
<evidence type="ECO:0000256" key="1">
    <source>
        <dbReference type="SAM" id="MobiDB-lite"/>
    </source>
</evidence>
<accession>A0A928ZY05</accession>
<reference evidence="3" key="1">
    <citation type="submission" date="2020-10" db="EMBL/GenBank/DDBJ databases">
        <authorList>
            <person name="Castelo-Branco R."/>
            <person name="Eusebio N."/>
            <person name="Adriana R."/>
            <person name="Vieira A."/>
            <person name="Brugerolle De Fraissinette N."/>
            <person name="Rezende De Castro R."/>
            <person name="Schneider M.P."/>
            <person name="Vasconcelos V."/>
            <person name="Leao P.N."/>
        </authorList>
    </citation>
    <scope>NUCLEOTIDE SEQUENCE</scope>
    <source>
        <strain evidence="3">LEGE 11479</strain>
    </source>
</reference>
<proteinExistence type="predicted"/>
<keyword evidence="2" id="KW-0812">Transmembrane</keyword>
<keyword evidence="2" id="KW-0472">Membrane</keyword>
<evidence type="ECO:0000313" key="4">
    <source>
        <dbReference type="Proteomes" id="UP000615026"/>
    </source>
</evidence>
<evidence type="ECO:0000256" key="2">
    <source>
        <dbReference type="SAM" id="Phobius"/>
    </source>
</evidence>
<organism evidence="3 4">
    <name type="scientific">Leptolyngbya cf. ectocarpi LEGE 11479</name>
    <dbReference type="NCBI Taxonomy" id="1828722"/>
    <lineage>
        <taxon>Bacteria</taxon>
        <taxon>Bacillati</taxon>
        <taxon>Cyanobacteriota</taxon>
        <taxon>Cyanophyceae</taxon>
        <taxon>Leptolyngbyales</taxon>
        <taxon>Leptolyngbyaceae</taxon>
        <taxon>Leptolyngbya group</taxon>
        <taxon>Leptolyngbya</taxon>
    </lineage>
</organism>
<protein>
    <submittedName>
        <fullName evidence="3">Uncharacterized protein</fullName>
    </submittedName>
</protein>
<dbReference type="Proteomes" id="UP000615026">
    <property type="component" value="Unassembled WGS sequence"/>
</dbReference>
<sequence>NPELLQERVDSFQARWDASPPHEFVIQQFEEVMDAQKGILGNGVARATNGARIFGNVRLVETYHPKLLYELGPLGLLFMMVLYTAVTVATFKAYRKTKDKNLRGYAASMWVFILFISYFPYYYPLDVDPVSVYYWLAAGIALKIPTLDKQERELANPKKKRRSRKKSSNPDPKEAPQLV</sequence>
<feature type="non-terminal residue" evidence="3">
    <location>
        <position position="1"/>
    </location>
</feature>
<keyword evidence="4" id="KW-1185">Reference proteome</keyword>
<dbReference type="AlphaFoldDB" id="A0A928ZY05"/>
<feature type="transmembrane region" description="Helical" evidence="2">
    <location>
        <begin position="74"/>
        <end position="93"/>
    </location>
</feature>